<geneLocation type="plasmid" evidence="4">
    <name>pAA1</name>
</geneLocation>
<dbReference type="Pfam" id="PF00583">
    <property type="entry name" value="Acetyltransf_1"/>
    <property type="match status" value="1"/>
</dbReference>
<dbReference type="CDD" id="cd04301">
    <property type="entry name" value="NAT_SF"/>
    <property type="match status" value="1"/>
</dbReference>
<dbReference type="Gene3D" id="3.40.630.30">
    <property type="match status" value="1"/>
</dbReference>
<feature type="domain" description="N-acetyltransferase" evidence="3">
    <location>
        <begin position="127"/>
        <end position="266"/>
    </location>
</feature>
<keyword evidence="1" id="KW-0808">Transferase</keyword>
<proteinExistence type="predicted"/>
<evidence type="ECO:0000259" key="3">
    <source>
        <dbReference type="PROSITE" id="PS51186"/>
    </source>
</evidence>
<name>Q6SK53_PAEAU</name>
<dbReference type="SUPFAM" id="SSF55729">
    <property type="entry name" value="Acyl-CoA N-acyltransferases (Nat)"/>
    <property type="match status" value="1"/>
</dbReference>
<accession>Q6SK53</accession>
<dbReference type="PANTHER" id="PTHR43877:SF2">
    <property type="entry name" value="AMINOALKYLPHOSPHONATE N-ACETYLTRANSFERASE-RELATED"/>
    <property type="match status" value="1"/>
</dbReference>
<dbReference type="GO" id="GO:0016747">
    <property type="term" value="F:acyltransferase activity, transferring groups other than amino-acyl groups"/>
    <property type="evidence" value="ECO:0007669"/>
    <property type="project" value="InterPro"/>
</dbReference>
<sequence length="271" mass="28942">MRLKTDPVMASVPVTCLHGFRLPAGPFLQEVAMTAPILPRVRVRPATRGDLALTASWQCTFLPHGLFPRMGEQFVRCWHATYLDAPYGTALVAELRVPGRTPTPVGFLVGATDQVRHVDDVLGRHRARLGIAGAKALALRPRLAAHFLRTRAKTYLRRLLRGPSLAAPAGDMSDPARAGCAAGRPQTAVITAVAVIPGARGSGAGKELVRHFLAQAHARGAARAELAVIAGTGSADGFYTRLGWQPVEEHLSKDGSLTTTYRYDFGTGAAE</sequence>
<dbReference type="InterPro" id="IPR050832">
    <property type="entry name" value="Bact_Acetyltransf"/>
</dbReference>
<keyword evidence="2" id="KW-0012">Acyltransferase</keyword>
<dbReference type="AlphaFoldDB" id="Q6SK53"/>
<dbReference type="PROSITE" id="PS51186">
    <property type="entry name" value="GNAT"/>
    <property type="match status" value="1"/>
</dbReference>
<protein>
    <recommendedName>
        <fullName evidence="3">N-acetyltransferase domain-containing protein</fullName>
    </recommendedName>
</protein>
<dbReference type="EMBL" id="AY456696">
    <property type="protein sequence ID" value="AAS20119.1"/>
    <property type="molecule type" value="Genomic_DNA"/>
</dbReference>
<dbReference type="InterPro" id="IPR016181">
    <property type="entry name" value="Acyl_CoA_acyltransferase"/>
</dbReference>
<organism evidence="4">
    <name type="scientific">Paenarthrobacter aurescens</name>
    <name type="common">Arthrobacter aurescens</name>
    <dbReference type="NCBI Taxonomy" id="43663"/>
    <lineage>
        <taxon>Bacteria</taxon>
        <taxon>Bacillati</taxon>
        <taxon>Actinomycetota</taxon>
        <taxon>Actinomycetes</taxon>
        <taxon>Micrococcales</taxon>
        <taxon>Micrococcaceae</taxon>
        <taxon>Paenarthrobacter</taxon>
    </lineage>
</organism>
<keyword evidence="4" id="KW-0614">Plasmid</keyword>
<evidence type="ECO:0000256" key="2">
    <source>
        <dbReference type="ARBA" id="ARBA00023315"/>
    </source>
</evidence>
<dbReference type="PANTHER" id="PTHR43877">
    <property type="entry name" value="AMINOALKYLPHOSPHONATE N-ACETYLTRANSFERASE-RELATED-RELATED"/>
    <property type="match status" value="1"/>
</dbReference>
<dbReference type="InterPro" id="IPR000182">
    <property type="entry name" value="GNAT_dom"/>
</dbReference>
<evidence type="ECO:0000256" key="1">
    <source>
        <dbReference type="ARBA" id="ARBA00022679"/>
    </source>
</evidence>
<evidence type="ECO:0000313" key="4">
    <source>
        <dbReference type="EMBL" id="AAS20119.1"/>
    </source>
</evidence>
<reference evidence="4" key="1">
    <citation type="journal article" date="2004" name="Appl. Environ. Microbiol.">
        <title>Arthrobacter aurescens TC1 atrazine catabolism genes trzN, atzB, and atzC are linked on a 160-kilobase region and are functional in Escherichia coli.</title>
        <authorList>
            <person name="Sajjaphan K."/>
            <person name="Shapir N."/>
            <person name="Wackett L.P."/>
            <person name="Palmer M."/>
            <person name="Blackmon B."/>
            <person name="Tomkins J."/>
            <person name="Sadowsky M.J."/>
        </authorList>
    </citation>
    <scope>NUCLEOTIDE SEQUENCE</scope>
    <source>
        <strain evidence="4">TC1</strain>
        <plasmid evidence="4">pAA1</plasmid>
    </source>
</reference>